<dbReference type="Proteomes" id="UP000712600">
    <property type="component" value="Unassembled WGS sequence"/>
</dbReference>
<organism evidence="2 3">
    <name type="scientific">Brassica cretica</name>
    <name type="common">Mustard</name>
    <dbReference type="NCBI Taxonomy" id="69181"/>
    <lineage>
        <taxon>Eukaryota</taxon>
        <taxon>Viridiplantae</taxon>
        <taxon>Streptophyta</taxon>
        <taxon>Embryophyta</taxon>
        <taxon>Tracheophyta</taxon>
        <taxon>Spermatophyta</taxon>
        <taxon>Magnoliopsida</taxon>
        <taxon>eudicotyledons</taxon>
        <taxon>Gunneridae</taxon>
        <taxon>Pentapetalae</taxon>
        <taxon>rosids</taxon>
        <taxon>malvids</taxon>
        <taxon>Brassicales</taxon>
        <taxon>Brassicaceae</taxon>
        <taxon>Brassiceae</taxon>
        <taxon>Brassica</taxon>
    </lineage>
</organism>
<name>A0A8S9QES6_BRACR</name>
<evidence type="ECO:0000313" key="3">
    <source>
        <dbReference type="Proteomes" id="UP000712600"/>
    </source>
</evidence>
<gene>
    <name evidence="2" type="ORF">F2Q69_00018011</name>
</gene>
<feature type="compositionally biased region" description="Low complexity" evidence="1">
    <location>
        <begin position="249"/>
        <end position="259"/>
    </location>
</feature>
<feature type="region of interest" description="Disordered" evidence="1">
    <location>
        <begin position="121"/>
        <end position="140"/>
    </location>
</feature>
<evidence type="ECO:0000313" key="2">
    <source>
        <dbReference type="EMBL" id="KAF3552722.1"/>
    </source>
</evidence>
<accession>A0A8S9QES6</accession>
<sequence>MTRKKKSKDMPPRSTPAVSVEPPVSTGPSASAPVLPITTLPSERSSDLEVPKLPESLIAPASLCPVNLQSSPPPEVAESEKANSQISATVVIVPEDESTEATSGLLNSGKYPQIAILPAPVSPKSPIANRKSPPIKHTTADCTRTTANLDRSKVNTAKRNGKAPIQSQLPFVGSGVSDTGRPKNPSKVLSKTQNAPTKQWQPTKNNSINQHLQGDPAVDNGHKQQASSSHDLTLGDFFVDLCLGTPTTVARSPVSSSSSDTEDQESQRLHKNVHTFSAIFRQFHGGNKDMVT</sequence>
<feature type="compositionally biased region" description="Polar residues" evidence="1">
    <location>
        <begin position="149"/>
        <end position="158"/>
    </location>
</feature>
<feature type="region of interest" description="Disordered" evidence="1">
    <location>
        <begin position="149"/>
        <end position="205"/>
    </location>
</feature>
<evidence type="ECO:0000256" key="1">
    <source>
        <dbReference type="SAM" id="MobiDB-lite"/>
    </source>
</evidence>
<dbReference type="EMBL" id="QGKX02000996">
    <property type="protein sequence ID" value="KAF3552722.1"/>
    <property type="molecule type" value="Genomic_DNA"/>
</dbReference>
<reference evidence="2" key="1">
    <citation type="submission" date="2019-12" db="EMBL/GenBank/DDBJ databases">
        <title>Genome sequencing and annotation of Brassica cretica.</title>
        <authorList>
            <person name="Studholme D.J."/>
            <person name="Sarris P."/>
        </authorList>
    </citation>
    <scope>NUCLEOTIDE SEQUENCE</scope>
    <source>
        <strain evidence="2">PFS-109/04</strain>
        <tissue evidence="2">Leaf</tissue>
    </source>
</reference>
<feature type="compositionally biased region" description="Polar residues" evidence="1">
    <location>
        <begin position="187"/>
        <end position="205"/>
    </location>
</feature>
<dbReference type="AlphaFoldDB" id="A0A8S9QES6"/>
<feature type="region of interest" description="Disordered" evidence="1">
    <location>
        <begin position="249"/>
        <end position="269"/>
    </location>
</feature>
<comment type="caution">
    <text evidence="2">The sequence shown here is derived from an EMBL/GenBank/DDBJ whole genome shotgun (WGS) entry which is preliminary data.</text>
</comment>
<feature type="region of interest" description="Disordered" evidence="1">
    <location>
        <begin position="1"/>
        <end position="84"/>
    </location>
</feature>
<protein>
    <submittedName>
        <fullName evidence="2">Uncharacterized protein</fullName>
    </submittedName>
</protein>
<proteinExistence type="predicted"/>